<dbReference type="InterPro" id="IPR027843">
    <property type="entry name" value="DUF4440"/>
</dbReference>
<proteinExistence type="predicted"/>
<dbReference type="InterPro" id="IPR032710">
    <property type="entry name" value="NTF2-like_dom_sf"/>
</dbReference>
<protein>
    <recommendedName>
        <fullName evidence="1">DUF4440 domain-containing protein</fullName>
    </recommendedName>
</protein>
<dbReference type="AlphaFoldDB" id="Q8VNT5"/>
<name>Q8VNT5_ENTCL</name>
<sequence>MTHYEQEILDIHVALENWLGAGEGDRDTLLARFRPDFLMVPPSGNPLDHHALAQIFILHSGGTRPGLRIDIDALTTLQTWDNGAVLHYRETQTRPGQPVNVRWSTAVLNQEGDNIHLAFAARNGAAVRHKKGPSHDGPFLTNGCLLAEQRFDIQTLPLQDFTQAA</sequence>
<dbReference type="EMBL" id="AJ422108">
    <property type="protein sequence ID" value="CAD19472.1"/>
    <property type="molecule type" value="Genomic_DNA"/>
</dbReference>
<accession>Q8VNT5</accession>
<dbReference type="Pfam" id="PF14534">
    <property type="entry name" value="DUF4440"/>
    <property type="match status" value="1"/>
</dbReference>
<evidence type="ECO:0000313" key="2">
    <source>
        <dbReference type="EMBL" id="CAD19472.1"/>
    </source>
</evidence>
<dbReference type="SUPFAM" id="SSF54427">
    <property type="entry name" value="NTF2-like"/>
    <property type="match status" value="1"/>
</dbReference>
<reference evidence="2" key="2">
    <citation type="journal article" date="2003" name="Curr. Microbiol.">
        <title>Polymorphism in the yclC-rpoS region of enterobacteria.</title>
        <authorList>
            <person name="Martinez-Garcia E."/>
            <person name="Tormo A."/>
            <person name="Navarro-Llorens J.M."/>
        </authorList>
    </citation>
    <scope>NUCLEOTIDE SEQUENCE</scope>
</reference>
<feature type="domain" description="DUF4440" evidence="1">
    <location>
        <begin position="23"/>
        <end position="114"/>
    </location>
</feature>
<dbReference type="InterPro" id="IPR016918">
    <property type="entry name" value="UCP029394"/>
</dbReference>
<evidence type="ECO:0000259" key="1">
    <source>
        <dbReference type="Pfam" id="PF14534"/>
    </source>
</evidence>
<dbReference type="Gene3D" id="3.10.450.50">
    <property type="match status" value="1"/>
</dbReference>
<dbReference type="PIRSF" id="PIRSF029394">
    <property type="entry name" value="UCP029394"/>
    <property type="match status" value="1"/>
</dbReference>
<organism evidence="2">
    <name type="scientific">Enterobacter cloacae</name>
    <dbReference type="NCBI Taxonomy" id="550"/>
    <lineage>
        <taxon>Bacteria</taxon>
        <taxon>Pseudomonadati</taxon>
        <taxon>Pseudomonadota</taxon>
        <taxon>Gammaproteobacteria</taxon>
        <taxon>Enterobacterales</taxon>
        <taxon>Enterobacteriaceae</taxon>
        <taxon>Enterobacter</taxon>
        <taxon>Enterobacter cloacae complex</taxon>
    </lineage>
</organism>
<reference evidence="2" key="1">
    <citation type="thesis" date="2001" institute="Department of Bioquimica y Biologia molecular" country="Universidad complutense de Madrid, Madrid, Spain">
        <title>gen rpos y fenotipo gasp en enterobacterias.</title>
        <authorList>
            <person name="Martinez-Garcia E."/>
        </authorList>
    </citation>
    <scope>NUCLEOTIDE SEQUENCE</scope>
</reference>